<dbReference type="AlphaFoldDB" id="A0A8J2LCB4"/>
<name>A0A8J2LCB4_9HEXA</name>
<comment type="caution">
    <text evidence="1">The sequence shown here is derived from an EMBL/GenBank/DDBJ whole genome shotgun (WGS) entry which is preliminary data.</text>
</comment>
<feature type="non-terminal residue" evidence="1">
    <location>
        <position position="1"/>
    </location>
</feature>
<dbReference type="Proteomes" id="UP000708208">
    <property type="component" value="Unassembled WGS sequence"/>
</dbReference>
<dbReference type="EMBL" id="CAJVCH010555047">
    <property type="protein sequence ID" value="CAG7830274.1"/>
    <property type="molecule type" value="Genomic_DNA"/>
</dbReference>
<sequence length="23" mass="2587">DNTRLKGLTSELKLFQTLGNLPK</sequence>
<organism evidence="1 2">
    <name type="scientific">Allacma fusca</name>
    <dbReference type="NCBI Taxonomy" id="39272"/>
    <lineage>
        <taxon>Eukaryota</taxon>
        <taxon>Metazoa</taxon>
        <taxon>Ecdysozoa</taxon>
        <taxon>Arthropoda</taxon>
        <taxon>Hexapoda</taxon>
        <taxon>Collembola</taxon>
        <taxon>Symphypleona</taxon>
        <taxon>Sminthuridae</taxon>
        <taxon>Allacma</taxon>
    </lineage>
</organism>
<reference evidence="1" key="1">
    <citation type="submission" date="2021-06" db="EMBL/GenBank/DDBJ databases">
        <authorList>
            <person name="Hodson N. C."/>
            <person name="Mongue J. A."/>
            <person name="Jaron S. K."/>
        </authorList>
    </citation>
    <scope>NUCLEOTIDE SEQUENCE</scope>
</reference>
<proteinExistence type="predicted"/>
<protein>
    <submittedName>
        <fullName evidence="1">Uncharacterized protein</fullName>
    </submittedName>
</protein>
<keyword evidence="2" id="KW-1185">Reference proteome</keyword>
<accession>A0A8J2LCB4</accession>
<evidence type="ECO:0000313" key="1">
    <source>
        <dbReference type="EMBL" id="CAG7830274.1"/>
    </source>
</evidence>
<gene>
    <name evidence="1" type="ORF">AFUS01_LOCUS40088</name>
</gene>
<evidence type="ECO:0000313" key="2">
    <source>
        <dbReference type="Proteomes" id="UP000708208"/>
    </source>
</evidence>